<dbReference type="RefSeq" id="WP_121028296.1">
    <property type="nucleotide sequence ID" value="NZ_RCCE01000010.1"/>
</dbReference>
<accession>A0A497VDF3</accession>
<keyword evidence="2" id="KW-0732">Signal</keyword>
<keyword evidence="1" id="KW-0472">Membrane</keyword>
<keyword evidence="1" id="KW-0812">Transmembrane</keyword>
<feature type="transmembrane region" description="Helical" evidence="1">
    <location>
        <begin position="184"/>
        <end position="203"/>
    </location>
</feature>
<feature type="chain" id="PRO_5019864641" evidence="2">
    <location>
        <begin position="25"/>
        <end position="212"/>
    </location>
</feature>
<name>A0A497VDF3_9RHOB</name>
<feature type="signal peptide" evidence="2">
    <location>
        <begin position="1"/>
        <end position="24"/>
    </location>
</feature>
<dbReference type="EMBL" id="RCCE01000010">
    <property type="protein sequence ID" value="RLJ36199.1"/>
    <property type="molecule type" value="Genomic_DNA"/>
</dbReference>
<dbReference type="OrthoDB" id="7874068at2"/>
<sequence>MKNFLKLTTTAAVLTVAGSLSASAALIDFSATGTGFSGSLGSNNWTLTGFPVAPNTDETGRGPVGVIAGDNDGVGIDNDEVTAPSEYLTLTFDRNVRLVGSYFLDLFIARTGLSHEVANITVGAVPGAVAAFKDADDVFPTQGGYAELENLSLVGTQFTFFASLTNDDIGKADFALAAVEVAPVPLPAGFLLLGTALGGLGVARRRKQRKAA</sequence>
<reference evidence="3 4" key="1">
    <citation type="submission" date="2018-10" db="EMBL/GenBank/DDBJ databases">
        <title>Genomic Encyclopedia of Archaeal and Bacterial Type Strains, Phase II (KMG-II): from individual species to whole genera.</title>
        <authorList>
            <person name="Goeker M."/>
        </authorList>
    </citation>
    <scope>NUCLEOTIDE SEQUENCE [LARGE SCALE GENOMIC DNA]</scope>
    <source>
        <strain evidence="3 4">DSM 29466</strain>
    </source>
</reference>
<proteinExistence type="predicted"/>
<dbReference type="AlphaFoldDB" id="A0A497VDF3"/>
<evidence type="ECO:0000313" key="4">
    <source>
        <dbReference type="Proteomes" id="UP000269157"/>
    </source>
</evidence>
<keyword evidence="4" id="KW-1185">Reference proteome</keyword>
<comment type="caution">
    <text evidence="3">The sequence shown here is derived from an EMBL/GenBank/DDBJ whole genome shotgun (WGS) entry which is preliminary data.</text>
</comment>
<evidence type="ECO:0000313" key="3">
    <source>
        <dbReference type="EMBL" id="RLJ36199.1"/>
    </source>
</evidence>
<gene>
    <name evidence="3" type="ORF">BCF46_3889</name>
</gene>
<keyword evidence="1" id="KW-1133">Transmembrane helix</keyword>
<evidence type="ECO:0000256" key="1">
    <source>
        <dbReference type="SAM" id="Phobius"/>
    </source>
</evidence>
<organism evidence="3 4">
    <name type="scientific">Litoreibacter meonggei</name>
    <dbReference type="NCBI Taxonomy" id="1049199"/>
    <lineage>
        <taxon>Bacteria</taxon>
        <taxon>Pseudomonadati</taxon>
        <taxon>Pseudomonadota</taxon>
        <taxon>Alphaproteobacteria</taxon>
        <taxon>Rhodobacterales</taxon>
        <taxon>Roseobacteraceae</taxon>
        <taxon>Litoreibacter</taxon>
    </lineage>
</organism>
<evidence type="ECO:0000256" key="2">
    <source>
        <dbReference type="SAM" id="SignalP"/>
    </source>
</evidence>
<dbReference type="InterPro" id="IPR022472">
    <property type="entry name" value="VPLPA-CTERM"/>
</dbReference>
<dbReference type="Proteomes" id="UP000269157">
    <property type="component" value="Unassembled WGS sequence"/>
</dbReference>
<dbReference type="NCBIfam" id="TIGR03370">
    <property type="entry name" value="VPLPA-CTERM"/>
    <property type="match status" value="1"/>
</dbReference>
<protein>
    <submittedName>
        <fullName evidence="3">Putative secreted protein</fullName>
    </submittedName>
</protein>